<dbReference type="Proteomes" id="UP000002258">
    <property type="component" value="Chromosome 2"/>
</dbReference>
<dbReference type="RefSeq" id="XP_001382933.1">
    <property type="nucleotide sequence ID" value="XM_001382896.1"/>
</dbReference>
<dbReference type="InParanoid" id="A3LNQ7"/>
<evidence type="ECO:0000313" key="2">
    <source>
        <dbReference type="EMBL" id="ABN64904.1"/>
    </source>
</evidence>
<organism evidence="2 3">
    <name type="scientific">Scheffersomyces stipitis (strain ATCC 58785 / CBS 6054 / NBRC 10063 / NRRL Y-11545)</name>
    <name type="common">Yeast</name>
    <name type="synonym">Pichia stipitis</name>
    <dbReference type="NCBI Taxonomy" id="322104"/>
    <lineage>
        <taxon>Eukaryota</taxon>
        <taxon>Fungi</taxon>
        <taxon>Dikarya</taxon>
        <taxon>Ascomycota</taxon>
        <taxon>Saccharomycotina</taxon>
        <taxon>Pichiomycetes</taxon>
        <taxon>Debaryomycetaceae</taxon>
        <taxon>Scheffersomyces</taxon>
    </lineage>
</organism>
<dbReference type="Pfam" id="PF10863">
    <property type="entry name" value="NOP19"/>
    <property type="match status" value="1"/>
</dbReference>
<sequence length="188" mass="20991">MSKVNRRKEIKDKEALQARFQLSISQNNAKALSWLKPSTSKTGQEHPISTESFLDLPIIPSGSSLTTLNNGNVSKIGDFMKNDGSMNAIKQESGPRAAKNASKPMLALMNKVRDYNKEKIRKNGDNNVNNSASNHSLRNQKIRKVEKHPQDEDSDDESSILKARSVKKGSNMLLENKLGKKKMKGRPF</sequence>
<feature type="compositionally biased region" description="Basic residues" evidence="1">
    <location>
        <begin position="179"/>
        <end position="188"/>
    </location>
</feature>
<protein>
    <submittedName>
        <fullName evidence="2">Uncharacterized protein</fullName>
    </submittedName>
</protein>
<dbReference type="KEGG" id="pic:PICST_66882"/>
<feature type="compositionally biased region" description="Low complexity" evidence="1">
    <location>
        <begin position="125"/>
        <end position="136"/>
    </location>
</feature>
<dbReference type="GO" id="GO:0030686">
    <property type="term" value="C:90S preribosome"/>
    <property type="evidence" value="ECO:0007669"/>
    <property type="project" value="InterPro"/>
</dbReference>
<feature type="region of interest" description="Disordered" evidence="1">
    <location>
        <begin position="115"/>
        <end position="188"/>
    </location>
</feature>
<dbReference type="EMBL" id="CP000496">
    <property type="protein sequence ID" value="ABN64904.1"/>
    <property type="molecule type" value="Genomic_DNA"/>
</dbReference>
<proteinExistence type="predicted"/>
<feature type="compositionally biased region" description="Basic and acidic residues" evidence="1">
    <location>
        <begin position="115"/>
        <end position="124"/>
    </location>
</feature>
<accession>A3LNQ7</accession>
<dbReference type="GeneID" id="4836925"/>
<evidence type="ECO:0000313" key="3">
    <source>
        <dbReference type="Proteomes" id="UP000002258"/>
    </source>
</evidence>
<keyword evidence="3" id="KW-1185">Reference proteome</keyword>
<reference evidence="2 3" key="1">
    <citation type="journal article" date="2007" name="Nat. Biotechnol.">
        <title>Genome sequence of the lignocellulose-bioconverting and xylose-fermenting yeast Pichia stipitis.</title>
        <authorList>
            <person name="Jeffries T.W."/>
            <person name="Grigoriev I.V."/>
            <person name="Grimwood J."/>
            <person name="Laplaza J.M."/>
            <person name="Aerts A."/>
            <person name="Salamov A."/>
            <person name="Schmutz J."/>
            <person name="Lindquist E."/>
            <person name="Dehal P."/>
            <person name="Shapiro H."/>
            <person name="Jin Y.S."/>
            <person name="Passoth V."/>
            <person name="Richardson P.M."/>
        </authorList>
    </citation>
    <scope>NUCLEOTIDE SEQUENCE [LARGE SCALE GENOMIC DNA]</scope>
    <source>
        <strain evidence="3">ATCC 58785 / CBS 6054 / NBRC 10063 / NRRL Y-11545</strain>
    </source>
</reference>
<dbReference type="eggNOG" id="ENOG502S1GY">
    <property type="taxonomic scope" value="Eukaryota"/>
</dbReference>
<dbReference type="InterPro" id="IPR022592">
    <property type="entry name" value="Nucleolar_19"/>
</dbReference>
<gene>
    <name evidence="2" type="ORF">PICST_66882</name>
</gene>
<name>A3LNQ7_PICST</name>
<dbReference type="AlphaFoldDB" id="A3LNQ7"/>
<dbReference type="HOGENOM" id="CLU_094334_2_0_1"/>
<evidence type="ECO:0000256" key="1">
    <source>
        <dbReference type="SAM" id="MobiDB-lite"/>
    </source>
</evidence>
<dbReference type="GO" id="GO:0042274">
    <property type="term" value="P:ribosomal small subunit biogenesis"/>
    <property type="evidence" value="ECO:0007669"/>
    <property type="project" value="InterPro"/>
</dbReference>
<dbReference type="STRING" id="322104.A3LNQ7"/>
<dbReference type="FunCoup" id="A3LNQ7">
    <property type="interactions" value="114"/>
</dbReference>
<dbReference type="OrthoDB" id="4068385at2759"/>
<dbReference type="OMA" id="NNMYRIT"/>